<dbReference type="GO" id="GO:0016846">
    <property type="term" value="F:carbon-sulfur lyase activity"/>
    <property type="evidence" value="ECO:0007669"/>
    <property type="project" value="InterPro"/>
</dbReference>
<dbReference type="SUPFAM" id="SSF51316">
    <property type="entry name" value="Mss4-like"/>
    <property type="match status" value="1"/>
</dbReference>
<evidence type="ECO:0000313" key="6">
    <source>
        <dbReference type="EMBL" id="KIW15566.1"/>
    </source>
</evidence>
<keyword evidence="4" id="KW-0456">Lyase</keyword>
<dbReference type="GeneID" id="27332697"/>
<dbReference type="Pfam" id="PF04828">
    <property type="entry name" value="GFA"/>
    <property type="match status" value="1"/>
</dbReference>
<dbReference type="Gene3D" id="3.90.1590.10">
    <property type="entry name" value="glutathione-dependent formaldehyde- activating enzyme (gfa)"/>
    <property type="match status" value="1"/>
</dbReference>
<dbReference type="AlphaFoldDB" id="A0A0D1YKQ1"/>
<sequence>MAATTHDNSKPFFPLAGVARDGWSTEDKATATCFCGAVQIAFPIQGPGLVNTFVCNCYDCRKVTASMFASNFTVQDKHIEHLRGKENLKSWGQDKTPTSGKKMTNYFCSTCGGLMYRKGDAYPEVSFLRIGSVDDFSLHETKLRPQLELFVKDRVSWFHGVDGAKKFAASL</sequence>
<dbReference type="STRING" id="91928.A0A0D1YKQ1"/>
<evidence type="ECO:0000256" key="1">
    <source>
        <dbReference type="ARBA" id="ARBA00005495"/>
    </source>
</evidence>
<organism evidence="6 7">
    <name type="scientific">Exophiala spinifera</name>
    <dbReference type="NCBI Taxonomy" id="91928"/>
    <lineage>
        <taxon>Eukaryota</taxon>
        <taxon>Fungi</taxon>
        <taxon>Dikarya</taxon>
        <taxon>Ascomycota</taxon>
        <taxon>Pezizomycotina</taxon>
        <taxon>Eurotiomycetes</taxon>
        <taxon>Chaetothyriomycetidae</taxon>
        <taxon>Chaetothyriales</taxon>
        <taxon>Herpotrichiellaceae</taxon>
        <taxon>Exophiala</taxon>
    </lineage>
</organism>
<dbReference type="RefSeq" id="XP_016235782.1">
    <property type="nucleotide sequence ID" value="XM_016379955.1"/>
</dbReference>
<dbReference type="PROSITE" id="PS51891">
    <property type="entry name" value="CENP_V_GFA"/>
    <property type="match status" value="1"/>
</dbReference>
<accession>A0A0D1YKQ1</accession>
<dbReference type="OrthoDB" id="428768at2759"/>
<dbReference type="PANTHER" id="PTHR33337">
    <property type="entry name" value="GFA DOMAIN-CONTAINING PROTEIN"/>
    <property type="match status" value="1"/>
</dbReference>
<dbReference type="VEuPathDB" id="FungiDB:PV08_05614"/>
<evidence type="ECO:0000256" key="3">
    <source>
        <dbReference type="ARBA" id="ARBA00022833"/>
    </source>
</evidence>
<dbReference type="Proteomes" id="UP000053328">
    <property type="component" value="Unassembled WGS sequence"/>
</dbReference>
<dbReference type="InterPro" id="IPR011057">
    <property type="entry name" value="Mss4-like_sf"/>
</dbReference>
<dbReference type="EMBL" id="KN847495">
    <property type="protein sequence ID" value="KIW15566.1"/>
    <property type="molecule type" value="Genomic_DNA"/>
</dbReference>
<evidence type="ECO:0000259" key="5">
    <source>
        <dbReference type="PROSITE" id="PS51891"/>
    </source>
</evidence>
<evidence type="ECO:0000313" key="7">
    <source>
        <dbReference type="Proteomes" id="UP000053328"/>
    </source>
</evidence>
<comment type="similarity">
    <text evidence="1">Belongs to the Gfa family.</text>
</comment>
<feature type="domain" description="CENP-V/GFA" evidence="5">
    <location>
        <begin position="29"/>
        <end position="147"/>
    </location>
</feature>
<dbReference type="PANTHER" id="PTHR33337:SF8">
    <property type="entry name" value="CENP-V_GFA DOMAIN-CONTAINING PROTEIN"/>
    <property type="match status" value="1"/>
</dbReference>
<gene>
    <name evidence="6" type="ORF">PV08_05614</name>
</gene>
<name>A0A0D1YKQ1_9EURO</name>
<evidence type="ECO:0000256" key="2">
    <source>
        <dbReference type="ARBA" id="ARBA00022723"/>
    </source>
</evidence>
<keyword evidence="7" id="KW-1185">Reference proteome</keyword>
<reference evidence="6 7" key="1">
    <citation type="submission" date="2015-01" db="EMBL/GenBank/DDBJ databases">
        <title>The Genome Sequence of Exophiala spinifera CBS89968.</title>
        <authorList>
            <consortium name="The Broad Institute Genomics Platform"/>
            <person name="Cuomo C."/>
            <person name="de Hoog S."/>
            <person name="Gorbushina A."/>
            <person name="Stielow B."/>
            <person name="Teixiera M."/>
            <person name="Abouelleil A."/>
            <person name="Chapman S.B."/>
            <person name="Priest M."/>
            <person name="Young S.K."/>
            <person name="Wortman J."/>
            <person name="Nusbaum C."/>
            <person name="Birren B."/>
        </authorList>
    </citation>
    <scope>NUCLEOTIDE SEQUENCE [LARGE SCALE GENOMIC DNA]</scope>
    <source>
        <strain evidence="6 7">CBS 89968</strain>
    </source>
</reference>
<protein>
    <recommendedName>
        <fullName evidence="5">CENP-V/GFA domain-containing protein</fullName>
    </recommendedName>
</protein>
<proteinExistence type="inferred from homology"/>
<keyword evidence="2" id="KW-0479">Metal-binding</keyword>
<dbReference type="InterPro" id="IPR006913">
    <property type="entry name" value="CENP-V/GFA"/>
</dbReference>
<dbReference type="GO" id="GO:0046872">
    <property type="term" value="F:metal ion binding"/>
    <property type="evidence" value="ECO:0007669"/>
    <property type="project" value="UniProtKB-KW"/>
</dbReference>
<keyword evidence="3" id="KW-0862">Zinc</keyword>
<evidence type="ECO:0000256" key="4">
    <source>
        <dbReference type="ARBA" id="ARBA00023239"/>
    </source>
</evidence>
<dbReference type="HOGENOM" id="CLU_055491_3_0_1"/>